<feature type="compositionally biased region" description="Polar residues" evidence="1">
    <location>
        <begin position="154"/>
        <end position="168"/>
    </location>
</feature>
<feature type="region of interest" description="Disordered" evidence="1">
    <location>
        <begin position="99"/>
        <end position="288"/>
    </location>
</feature>
<evidence type="ECO:0008006" key="4">
    <source>
        <dbReference type="Google" id="ProtNLM"/>
    </source>
</evidence>
<dbReference type="EMBL" id="CP051139">
    <property type="protein sequence ID" value="QIW96237.1"/>
    <property type="molecule type" value="Genomic_DNA"/>
</dbReference>
<feature type="compositionally biased region" description="Basic and acidic residues" evidence="1">
    <location>
        <begin position="438"/>
        <end position="453"/>
    </location>
</feature>
<dbReference type="InterPro" id="IPR016181">
    <property type="entry name" value="Acyl_CoA_acyltransferase"/>
</dbReference>
<dbReference type="SUPFAM" id="SSF55729">
    <property type="entry name" value="Acyl-CoA N-acyltransferases (Nat)"/>
    <property type="match status" value="1"/>
</dbReference>
<evidence type="ECO:0000313" key="3">
    <source>
        <dbReference type="Proteomes" id="UP000503462"/>
    </source>
</evidence>
<sequence length="700" mass="80020">MATKNRKKLAVQAEVVRHLDTPTSTVMKDPMDAIWTMDTDDPFMDPVLAEVIENFRRDALVTPRTLADIKHPPFVVKTITRKRTGAAQVAGPVIDTAMAGQHKPKTARDAEVKTVETSITTDAEKQTITTSTTTIEPAVQQPPARGSPAPPHAPQSTTLQSDQRTTSKAIPRRQLHTQSFEGVQRTIKDIISKNRPDTPVENGRETAAHQPVWQTSTQHDDNRHTREAQGWHQAPNTDRPRESASKPKQSAWEPKAKIPKEPPKKSKKKAEALPEQSSSSGGWDRGDVHFRSGHLGDWSGGLGPPILDWDYRPPFRAGQNEDYIEEWLDVVLHQLRNTELEIRMADYQRYIRMPESAREHARFDERWTRTIVPSYWMPVKIGNQSPALFWSSLKASMPEPYDEDDLDGVQPWWDEFPPYQGAFQQVYEAPTVTDIDPDETRQQREARARDKGSQEATRNFLDKRQEKSSKRHKYPRHDTVVQSIEEQDPRIFKPSIKLLIRPAVRSDMMQIADIYNRYIHFAVCAPEEQEFTEEDMKARWRDCQAQGLPMLVACEPSYTMRPSKRRPQDDCVFIPEKVIGFACARDFTDAHACQRTKIVEFFTAHQYYMKGVGTCLLDKMLQSLSASHKAITYCEVDIPRLPEGPDGEAVVIKSILIHFLWDQNQPERPRWIAPWLYHKFGFNECAVLAGVATKLDKLLV</sequence>
<gene>
    <name evidence="2" type="ORF">AMS68_001755</name>
</gene>
<dbReference type="Proteomes" id="UP000503462">
    <property type="component" value="Chromosome 1"/>
</dbReference>
<dbReference type="AlphaFoldDB" id="A0A6H0XNP1"/>
<feature type="region of interest" description="Disordered" evidence="1">
    <location>
        <begin position="430"/>
        <end position="476"/>
    </location>
</feature>
<feature type="compositionally biased region" description="Basic and acidic residues" evidence="1">
    <location>
        <begin position="254"/>
        <end position="272"/>
    </location>
</feature>
<accession>A0A6H0XNP1</accession>
<feature type="compositionally biased region" description="Basic and acidic residues" evidence="1">
    <location>
        <begin position="218"/>
        <end position="229"/>
    </location>
</feature>
<name>A0A6H0XNP1_9PEZI</name>
<proteinExistence type="predicted"/>
<feature type="compositionally biased region" description="Basic and acidic residues" evidence="1">
    <location>
        <begin position="186"/>
        <end position="207"/>
    </location>
</feature>
<protein>
    <recommendedName>
        <fullName evidence="4">N-acetyltransferase domain-containing protein</fullName>
    </recommendedName>
</protein>
<reference evidence="2 3" key="1">
    <citation type="journal article" date="2016" name="Sci. Rep.">
        <title>Peltaster fructicola genome reveals evolution from an invasive phytopathogen to an ectophytic parasite.</title>
        <authorList>
            <person name="Xu C."/>
            <person name="Chen H."/>
            <person name="Gleason M.L."/>
            <person name="Xu J.R."/>
            <person name="Liu H."/>
            <person name="Zhang R."/>
            <person name="Sun G."/>
        </authorList>
    </citation>
    <scope>NUCLEOTIDE SEQUENCE [LARGE SCALE GENOMIC DNA]</scope>
    <source>
        <strain evidence="2 3">LNHT1506</strain>
    </source>
</reference>
<evidence type="ECO:0000313" key="2">
    <source>
        <dbReference type="EMBL" id="QIW96237.1"/>
    </source>
</evidence>
<evidence type="ECO:0000256" key="1">
    <source>
        <dbReference type="SAM" id="MobiDB-lite"/>
    </source>
</evidence>
<organism evidence="2 3">
    <name type="scientific">Peltaster fructicola</name>
    <dbReference type="NCBI Taxonomy" id="286661"/>
    <lineage>
        <taxon>Eukaryota</taxon>
        <taxon>Fungi</taxon>
        <taxon>Dikarya</taxon>
        <taxon>Ascomycota</taxon>
        <taxon>Pezizomycotina</taxon>
        <taxon>Dothideomycetes</taxon>
        <taxon>Dothideomycetes incertae sedis</taxon>
        <taxon>Peltaster</taxon>
    </lineage>
</organism>
<dbReference type="Gene3D" id="3.40.630.30">
    <property type="match status" value="1"/>
</dbReference>
<dbReference type="OrthoDB" id="2129362at2759"/>
<keyword evidence="3" id="KW-1185">Reference proteome</keyword>